<organism evidence="2">
    <name type="scientific">Tanacetum cinerariifolium</name>
    <name type="common">Dalmatian daisy</name>
    <name type="synonym">Chrysanthemum cinerariifolium</name>
    <dbReference type="NCBI Taxonomy" id="118510"/>
    <lineage>
        <taxon>Eukaryota</taxon>
        <taxon>Viridiplantae</taxon>
        <taxon>Streptophyta</taxon>
        <taxon>Embryophyta</taxon>
        <taxon>Tracheophyta</taxon>
        <taxon>Spermatophyta</taxon>
        <taxon>Magnoliopsida</taxon>
        <taxon>eudicotyledons</taxon>
        <taxon>Gunneridae</taxon>
        <taxon>Pentapetalae</taxon>
        <taxon>asterids</taxon>
        <taxon>campanulids</taxon>
        <taxon>Asterales</taxon>
        <taxon>Asteraceae</taxon>
        <taxon>Asteroideae</taxon>
        <taxon>Anthemideae</taxon>
        <taxon>Anthemidinae</taxon>
        <taxon>Tanacetum</taxon>
    </lineage>
</organism>
<reference evidence="2" key="1">
    <citation type="journal article" date="2019" name="Sci. Rep.">
        <title>Draft genome of Tanacetum cinerariifolium, the natural source of mosquito coil.</title>
        <authorList>
            <person name="Yamashiro T."/>
            <person name="Shiraishi A."/>
            <person name="Satake H."/>
            <person name="Nakayama K."/>
        </authorList>
    </citation>
    <scope>NUCLEOTIDE SEQUENCE</scope>
</reference>
<name>A0A6L2JX71_TANCI</name>
<dbReference type="AlphaFoldDB" id="A0A6L2JX71"/>
<dbReference type="EMBL" id="BKCJ010001397">
    <property type="protein sequence ID" value="GEU41137.1"/>
    <property type="molecule type" value="Genomic_DNA"/>
</dbReference>
<evidence type="ECO:0000313" key="2">
    <source>
        <dbReference type="EMBL" id="GEU41137.1"/>
    </source>
</evidence>
<feature type="region of interest" description="Disordered" evidence="1">
    <location>
        <begin position="1"/>
        <end position="20"/>
    </location>
</feature>
<feature type="compositionally biased region" description="Low complexity" evidence="1">
    <location>
        <begin position="10"/>
        <end position="20"/>
    </location>
</feature>
<protein>
    <submittedName>
        <fullName evidence="2">Uncharacterized protein</fullName>
    </submittedName>
</protein>
<comment type="caution">
    <text evidence="2">The sequence shown here is derived from an EMBL/GenBank/DDBJ whole genome shotgun (WGS) entry which is preliminary data.</text>
</comment>
<accession>A0A6L2JX71</accession>
<proteinExistence type="predicted"/>
<sequence>MEMKNYVNKSSAGEASTEAAAPKCCLSNVLVLKEVIHNCLGTRMICAASVYFMLLMQDSMLPVVISYVNAAIDTTAIRFKEEVSAAKYISVLSKCYINTILI</sequence>
<gene>
    <name evidence="2" type="ORF">Tci_013115</name>
</gene>
<evidence type="ECO:0000256" key="1">
    <source>
        <dbReference type="SAM" id="MobiDB-lite"/>
    </source>
</evidence>